<feature type="domain" description="Outer membrane protein beta-barrel" evidence="3">
    <location>
        <begin position="459"/>
        <end position="902"/>
    </location>
</feature>
<evidence type="ECO:0000256" key="1">
    <source>
        <dbReference type="SAM" id="MobiDB-lite"/>
    </source>
</evidence>
<sequence>MKKLFFLVALLFTIQTTWAQSAIVKGKVADTLNRVNLSNAVVAVLHAKDSILYRFQRTAGDGRFELKNLKPGQYLVMITYPKFADYVESVTLTDSTLHNMGNVNMIQKARLLQEVVVKQQVAAIRFKGDTTEFNADSFKTAANANVEELLKVMPGIQVDKNGQITAMGQQVKKVLVEGEEFFGDDPTLVTKNLRADMVDKVQVFDKKSEQADFTGVDDGEKSRTINITLKEDKKKGYFGKASASGGTHGYFDTQLMANLFQGKRKVAVFGIASNTGKTGLNWEERDKFGQSNADNMSYDEVGGYYIGYNNDDLGGWDGRFDGRGFPLAQTGGVHYEDKWNQDKQRMAANAKGLRMDVEQWSANLNQNVLNNTVQYSKDTNTSKVLDKKVRADGMYEWKIDSMATVKFNVQAGRDNHTSFSRTKGEVTNENDQLLNENENNTSSDGQRDKFGTNLLWKQRFQKKGRTLSVNLSQNYEKSNSNMLQLSHASVYTAGVLDSVLTVDQHKLNTSEESNIGGNVTYTEPLGKNGLMQFSYRLQLNNNHSGRSSYNKADNGKYEELDSLYSNDFQYNVVTNSGGLAYNYNYKKIRFNIGTNVGATKYHQDNMFTGTTWDRSFINWNPRARIGYQRRQQQSISLSYNGYTRQPDVNQLQPLVSNDNQINIVVGNPALKPSYYSSMNLNFSDYKVFTERNLWVSLNYSFALNDFGNATEVDASGRSKSMTVNVDGNRSIRYWMSGEWKLKWKGVRFGAESNGEMGRRTDLVNLVKNISNTYNVAALVSLRKFEEKKYEASIRAGARYNSTVSSIQQSLTTTYWEFPLNANVTVTLPWKLQLNTDMDYTIRPKTALFAMNNNMAIWNAGLGKKFGKGDAFELRCSVEDLLKQRRGINRNMYGNTVSQSTYGIIGRYAMVTFLWNFNKFGGSTAASK</sequence>
<evidence type="ECO:0000313" key="5">
    <source>
        <dbReference type="Proteomes" id="UP000184420"/>
    </source>
</evidence>
<gene>
    <name evidence="4" type="ORF">SAMN05444266_102144</name>
</gene>
<dbReference type="STRING" id="1419482.SAMN05444266_102144"/>
<feature type="signal peptide" evidence="2">
    <location>
        <begin position="1"/>
        <end position="19"/>
    </location>
</feature>
<dbReference type="EMBL" id="FRBL01000002">
    <property type="protein sequence ID" value="SHL13062.1"/>
    <property type="molecule type" value="Genomic_DNA"/>
</dbReference>
<dbReference type="AlphaFoldDB" id="A0A1M6Y4B9"/>
<accession>A0A1M6Y4B9</accession>
<dbReference type="InterPro" id="IPR041700">
    <property type="entry name" value="OMP_b-brl_3"/>
</dbReference>
<dbReference type="Pfam" id="PF13620">
    <property type="entry name" value="CarboxypepD_reg"/>
    <property type="match status" value="1"/>
</dbReference>
<dbReference type="InterPro" id="IPR008969">
    <property type="entry name" value="CarboxyPept-like_regulatory"/>
</dbReference>
<dbReference type="Pfam" id="PF14905">
    <property type="entry name" value="OMP_b-brl_3"/>
    <property type="match status" value="1"/>
</dbReference>
<keyword evidence="2" id="KW-0732">Signal</keyword>
<feature type="compositionally biased region" description="Low complexity" evidence="1">
    <location>
        <begin position="429"/>
        <end position="440"/>
    </location>
</feature>
<protein>
    <submittedName>
        <fullName evidence="4">Outer membrane receptor proteins, mostly Fe transport</fullName>
    </submittedName>
</protein>
<name>A0A1M6Y4B9_9BACT</name>
<keyword evidence="5" id="KW-1185">Reference proteome</keyword>
<feature type="chain" id="PRO_5012319512" evidence="2">
    <location>
        <begin position="20"/>
        <end position="927"/>
    </location>
</feature>
<evidence type="ECO:0000256" key="2">
    <source>
        <dbReference type="SAM" id="SignalP"/>
    </source>
</evidence>
<evidence type="ECO:0000313" key="4">
    <source>
        <dbReference type="EMBL" id="SHL13062.1"/>
    </source>
</evidence>
<dbReference type="RefSeq" id="WP_073078762.1">
    <property type="nucleotide sequence ID" value="NZ_FRBL01000002.1"/>
</dbReference>
<dbReference type="SUPFAM" id="SSF49464">
    <property type="entry name" value="Carboxypeptidase regulatory domain-like"/>
    <property type="match status" value="1"/>
</dbReference>
<evidence type="ECO:0000259" key="3">
    <source>
        <dbReference type="Pfam" id="PF14905"/>
    </source>
</evidence>
<organism evidence="4 5">
    <name type="scientific">Chitinophaga jiangningensis</name>
    <dbReference type="NCBI Taxonomy" id="1419482"/>
    <lineage>
        <taxon>Bacteria</taxon>
        <taxon>Pseudomonadati</taxon>
        <taxon>Bacteroidota</taxon>
        <taxon>Chitinophagia</taxon>
        <taxon>Chitinophagales</taxon>
        <taxon>Chitinophagaceae</taxon>
        <taxon>Chitinophaga</taxon>
    </lineage>
</organism>
<dbReference type="Proteomes" id="UP000184420">
    <property type="component" value="Unassembled WGS sequence"/>
</dbReference>
<dbReference type="SUPFAM" id="SSF56935">
    <property type="entry name" value="Porins"/>
    <property type="match status" value="1"/>
</dbReference>
<feature type="compositionally biased region" description="Polar residues" evidence="1">
    <location>
        <begin position="417"/>
        <end position="427"/>
    </location>
</feature>
<feature type="region of interest" description="Disordered" evidence="1">
    <location>
        <begin position="416"/>
        <end position="448"/>
    </location>
</feature>
<proteinExistence type="predicted"/>
<dbReference type="Gene3D" id="2.60.40.1120">
    <property type="entry name" value="Carboxypeptidase-like, regulatory domain"/>
    <property type="match status" value="1"/>
</dbReference>
<reference evidence="4 5" key="1">
    <citation type="submission" date="2016-11" db="EMBL/GenBank/DDBJ databases">
        <authorList>
            <person name="Jaros S."/>
            <person name="Januszkiewicz K."/>
            <person name="Wedrychowicz H."/>
        </authorList>
    </citation>
    <scope>NUCLEOTIDE SEQUENCE [LARGE SCALE GENOMIC DNA]</scope>
    <source>
        <strain evidence="4 5">DSM 27406</strain>
    </source>
</reference>
<keyword evidence="4" id="KW-0675">Receptor</keyword>